<organism evidence="7 8">
    <name type="scientific">Candidatus Neomicrothrix parvicella RN1</name>
    <dbReference type="NCBI Taxonomy" id="1229780"/>
    <lineage>
        <taxon>Bacteria</taxon>
        <taxon>Bacillati</taxon>
        <taxon>Actinomycetota</taxon>
        <taxon>Acidimicrobiia</taxon>
        <taxon>Acidimicrobiales</taxon>
        <taxon>Microthrixaceae</taxon>
        <taxon>Candidatus Neomicrothrix</taxon>
    </lineage>
</organism>
<feature type="transmembrane region" description="Helical" evidence="5">
    <location>
        <begin position="130"/>
        <end position="151"/>
    </location>
</feature>
<dbReference type="Pfam" id="PF01061">
    <property type="entry name" value="ABC2_membrane"/>
    <property type="match status" value="1"/>
</dbReference>
<feature type="transmembrane region" description="Helical" evidence="5">
    <location>
        <begin position="56"/>
        <end position="76"/>
    </location>
</feature>
<keyword evidence="3 5" id="KW-1133">Transmembrane helix</keyword>
<reference evidence="7 8" key="1">
    <citation type="journal article" date="2013" name="ISME J.">
        <title>Metabolic model for the filamentous 'Candidatus Microthrix parvicella' based on genomic and metagenomic analyses.</title>
        <authorList>
            <person name="Jon McIlroy S."/>
            <person name="Kristiansen R."/>
            <person name="Albertsen M."/>
            <person name="Michael Karst S."/>
            <person name="Rossetti S."/>
            <person name="Lund Nielsen J."/>
            <person name="Tandoi V."/>
            <person name="James Seviour R."/>
            <person name="Nielsen P.H."/>
        </authorList>
    </citation>
    <scope>NUCLEOTIDE SEQUENCE [LARGE SCALE GENOMIC DNA]</scope>
    <source>
        <strain evidence="7 8">RN1</strain>
    </source>
</reference>
<dbReference type="GO" id="GO:0043190">
    <property type="term" value="C:ATP-binding cassette (ABC) transporter complex"/>
    <property type="evidence" value="ECO:0007669"/>
    <property type="project" value="InterPro"/>
</dbReference>
<evidence type="ECO:0000256" key="5">
    <source>
        <dbReference type="SAM" id="Phobius"/>
    </source>
</evidence>
<sequence>MKPFLSQWRAELTLAMRQGEQLLVSVGIPLGILVFFSQIDVVSFDGVKAVDYLTPATMALAVMSTSMVSLGIGTGFDRNYGVLKRLGATPLGRGRWLAAKVATVATIEVGQVAMLGAVGAALGWRPPATWPLGIVALALGTAAFAGIGLALAGALPALANLAATNSVYLVLLLIGGMVVPLEKFPGPLAALAHGLPAASLSGLVITTMGPEKFATGPLWLVLTLWAIGAPLVAAKTFRWDG</sequence>
<comment type="subcellular location">
    <subcellularLocation>
        <location evidence="1">Membrane</location>
        <topology evidence="1">Multi-pass membrane protein</topology>
    </subcellularLocation>
</comment>
<feature type="domain" description="ABC-2 type transporter transmembrane" evidence="6">
    <location>
        <begin position="8"/>
        <end position="196"/>
    </location>
</feature>
<evidence type="ECO:0000259" key="6">
    <source>
        <dbReference type="Pfam" id="PF01061"/>
    </source>
</evidence>
<dbReference type="GO" id="GO:0140359">
    <property type="term" value="F:ABC-type transporter activity"/>
    <property type="evidence" value="ECO:0007669"/>
    <property type="project" value="InterPro"/>
</dbReference>
<dbReference type="AlphaFoldDB" id="R4Z1F3"/>
<accession>R4Z1F3</accession>
<dbReference type="InterPro" id="IPR013525">
    <property type="entry name" value="ABC2_TM"/>
</dbReference>
<evidence type="ECO:0000256" key="2">
    <source>
        <dbReference type="ARBA" id="ARBA00022692"/>
    </source>
</evidence>
<protein>
    <submittedName>
        <fullName evidence="7">ABC-2 type transporter</fullName>
    </submittedName>
</protein>
<evidence type="ECO:0000256" key="3">
    <source>
        <dbReference type="ARBA" id="ARBA00022989"/>
    </source>
</evidence>
<feature type="transmembrane region" description="Helical" evidence="5">
    <location>
        <begin position="218"/>
        <end position="237"/>
    </location>
</feature>
<dbReference type="PANTHER" id="PTHR43229:SF2">
    <property type="entry name" value="NODULATION PROTEIN J"/>
    <property type="match status" value="1"/>
</dbReference>
<dbReference type="PIRSF" id="PIRSF006648">
    <property type="entry name" value="DrrB"/>
    <property type="match status" value="1"/>
</dbReference>
<feature type="transmembrane region" description="Helical" evidence="5">
    <location>
        <begin position="97"/>
        <end position="124"/>
    </location>
</feature>
<gene>
    <name evidence="7" type="ORF">BN381_450050</name>
</gene>
<dbReference type="InterPro" id="IPR000412">
    <property type="entry name" value="ABC_2_transport"/>
</dbReference>
<evidence type="ECO:0000313" key="7">
    <source>
        <dbReference type="EMBL" id="CCM64739.1"/>
    </source>
</evidence>
<keyword evidence="8" id="KW-1185">Reference proteome</keyword>
<comment type="caution">
    <text evidence="7">The sequence shown here is derived from an EMBL/GenBank/DDBJ whole genome shotgun (WGS) entry which is preliminary data.</text>
</comment>
<proteinExistence type="predicted"/>
<dbReference type="EMBL" id="CANL01000040">
    <property type="protein sequence ID" value="CCM64739.1"/>
    <property type="molecule type" value="Genomic_DNA"/>
</dbReference>
<dbReference type="eggNOG" id="COG0842">
    <property type="taxonomic scope" value="Bacteria"/>
</dbReference>
<dbReference type="STRING" id="1229780.BN381_450050"/>
<name>R4Z1F3_9ACTN</name>
<evidence type="ECO:0000313" key="8">
    <source>
        <dbReference type="Proteomes" id="UP000018291"/>
    </source>
</evidence>
<evidence type="ECO:0000256" key="4">
    <source>
        <dbReference type="ARBA" id="ARBA00023136"/>
    </source>
</evidence>
<keyword evidence="2 5" id="KW-0812">Transmembrane</keyword>
<dbReference type="OrthoDB" id="160207at2"/>
<dbReference type="HOGENOM" id="CLU_039483_4_1_11"/>
<feature type="transmembrane region" description="Helical" evidence="5">
    <location>
        <begin position="21"/>
        <end position="44"/>
    </location>
</feature>
<dbReference type="InterPro" id="IPR051784">
    <property type="entry name" value="Nod_factor_ABC_transporter"/>
</dbReference>
<dbReference type="PANTHER" id="PTHR43229">
    <property type="entry name" value="NODULATION PROTEIN J"/>
    <property type="match status" value="1"/>
</dbReference>
<keyword evidence="4 5" id="KW-0472">Membrane</keyword>
<evidence type="ECO:0000256" key="1">
    <source>
        <dbReference type="ARBA" id="ARBA00004141"/>
    </source>
</evidence>
<dbReference type="Proteomes" id="UP000018291">
    <property type="component" value="Unassembled WGS sequence"/>
</dbReference>
<feature type="transmembrane region" description="Helical" evidence="5">
    <location>
        <begin position="158"/>
        <end position="181"/>
    </location>
</feature>
<dbReference type="RefSeq" id="WP_012229006.1">
    <property type="nucleotide sequence ID" value="NZ_HG422565.1"/>
</dbReference>